<dbReference type="Proteomes" id="UP000297814">
    <property type="component" value="Unassembled WGS sequence"/>
</dbReference>
<protein>
    <submittedName>
        <fullName evidence="1">Uncharacterized protein</fullName>
    </submittedName>
</protein>
<organism evidence="1 2">
    <name type="scientific">Botrytis hyacinthi</name>
    <dbReference type="NCBI Taxonomy" id="278943"/>
    <lineage>
        <taxon>Eukaryota</taxon>
        <taxon>Fungi</taxon>
        <taxon>Dikarya</taxon>
        <taxon>Ascomycota</taxon>
        <taxon>Pezizomycotina</taxon>
        <taxon>Leotiomycetes</taxon>
        <taxon>Helotiales</taxon>
        <taxon>Sclerotiniaceae</taxon>
        <taxon>Botrytis</taxon>
    </lineage>
</organism>
<gene>
    <name evidence="1" type="ORF">BHYA_0280g00060</name>
</gene>
<reference evidence="1 2" key="1">
    <citation type="submission" date="2017-12" db="EMBL/GenBank/DDBJ databases">
        <title>Comparative genomics of Botrytis spp.</title>
        <authorList>
            <person name="Valero-Jimenez C.A."/>
            <person name="Tapia P."/>
            <person name="Veloso J."/>
            <person name="Silva-Moreno E."/>
            <person name="Staats M."/>
            <person name="Valdes J.H."/>
            <person name="Van Kan J.A.L."/>
        </authorList>
    </citation>
    <scope>NUCLEOTIDE SEQUENCE [LARGE SCALE GENOMIC DNA]</scope>
    <source>
        <strain evidence="1 2">Bh0001</strain>
    </source>
</reference>
<comment type="caution">
    <text evidence="1">The sequence shown here is derived from an EMBL/GenBank/DDBJ whole genome shotgun (WGS) entry which is preliminary data.</text>
</comment>
<proteinExistence type="predicted"/>
<dbReference type="EMBL" id="PQXK01000280">
    <property type="protein sequence ID" value="TGO32907.1"/>
    <property type="molecule type" value="Genomic_DNA"/>
</dbReference>
<evidence type="ECO:0000313" key="1">
    <source>
        <dbReference type="EMBL" id="TGO32907.1"/>
    </source>
</evidence>
<sequence length="82" mass="9175">MVRDESENREGHVDASVDLWLEPFTGSILKKFSCDDAMLQDKWWRELTHSGNGNFMNVMLQLSSGYIRVGEGGIAVNALSTL</sequence>
<keyword evidence="2" id="KW-1185">Reference proteome</keyword>
<accession>A0A4Z1GG91</accession>
<dbReference type="AlphaFoldDB" id="A0A4Z1GG91"/>
<evidence type="ECO:0000313" key="2">
    <source>
        <dbReference type="Proteomes" id="UP000297814"/>
    </source>
</evidence>
<name>A0A4Z1GG91_9HELO</name>